<dbReference type="PANTHER" id="PTHR45138:SF9">
    <property type="entry name" value="DIGUANYLATE CYCLASE DGCM-RELATED"/>
    <property type="match status" value="1"/>
</dbReference>
<feature type="transmembrane region" description="Helical" evidence="4">
    <location>
        <begin position="196"/>
        <end position="217"/>
    </location>
</feature>
<dbReference type="InterPro" id="IPR029787">
    <property type="entry name" value="Nucleotide_cyclase"/>
</dbReference>
<dbReference type="EC" id="2.7.7.65" evidence="2"/>
<keyword evidence="4" id="KW-0472">Membrane</keyword>
<dbReference type="GO" id="GO:0043709">
    <property type="term" value="P:cell adhesion involved in single-species biofilm formation"/>
    <property type="evidence" value="ECO:0007669"/>
    <property type="project" value="TreeGrafter"/>
</dbReference>
<dbReference type="PANTHER" id="PTHR45138">
    <property type="entry name" value="REGULATORY COMPONENTS OF SENSORY TRANSDUCTION SYSTEM"/>
    <property type="match status" value="1"/>
</dbReference>
<sequence>MDYKYNLAKLQNDKEKIEQLIASQSQRIGSIFPKSLEQEFCSKHLERARKHVEKYVWGGVLSYFIFLLIMIPTDYWIADPQYFLHDFILCLLGLLNGAISLVLFYLAASLPKLKRFFSQASMILVFWLLVSISYINMSMQAESLQHQSMAIMTIIYILGYILTGIKPVQMLITGLMAALTTILLLLSMAVVFNPLVFGRILVGSCLLGYVISHMIFARERMIFLYSRRAKISEKIQRIHTTELLHLSQQDELTKISNRRTLDETLDVFFRQAQCNESALAILFIDVDFFKNYNDYYGHQKGDDVISSIALTIKNAIRHMDFVARYGGEESVVLLPETDAHGAYAVASNIFKAIDRLRIPHEKSHISDQITISLGITVYRSEENLDKDSLLQIADQALYRAKQLGRNQIYYQSIRSVNAGMVNS</sequence>
<feature type="transmembrane region" description="Helical" evidence="4">
    <location>
        <begin position="170"/>
        <end position="190"/>
    </location>
</feature>
<comment type="cofactor">
    <cofactor evidence="1">
        <name>Mg(2+)</name>
        <dbReference type="ChEBI" id="CHEBI:18420"/>
    </cofactor>
</comment>
<dbReference type="SMART" id="SM00267">
    <property type="entry name" value="GGDEF"/>
    <property type="match status" value="1"/>
</dbReference>
<name>A0A9D2UTN6_ACILW</name>
<proteinExistence type="predicted"/>
<feature type="transmembrane region" description="Helical" evidence="4">
    <location>
        <begin position="144"/>
        <end position="163"/>
    </location>
</feature>
<keyword evidence="4" id="KW-1133">Transmembrane helix</keyword>
<dbReference type="EMBL" id="DYWX01000105">
    <property type="protein sequence ID" value="HJF28530.1"/>
    <property type="molecule type" value="Genomic_DNA"/>
</dbReference>
<accession>A0A9D2UTN6</accession>
<evidence type="ECO:0000259" key="5">
    <source>
        <dbReference type="PROSITE" id="PS50887"/>
    </source>
</evidence>
<dbReference type="InterPro" id="IPR000160">
    <property type="entry name" value="GGDEF_dom"/>
</dbReference>
<evidence type="ECO:0000256" key="1">
    <source>
        <dbReference type="ARBA" id="ARBA00001946"/>
    </source>
</evidence>
<dbReference type="NCBIfam" id="TIGR00254">
    <property type="entry name" value="GGDEF"/>
    <property type="match status" value="1"/>
</dbReference>
<dbReference type="GO" id="GO:0052621">
    <property type="term" value="F:diguanylate cyclase activity"/>
    <property type="evidence" value="ECO:0007669"/>
    <property type="project" value="UniProtKB-EC"/>
</dbReference>
<dbReference type="GO" id="GO:0005886">
    <property type="term" value="C:plasma membrane"/>
    <property type="evidence" value="ECO:0007669"/>
    <property type="project" value="TreeGrafter"/>
</dbReference>
<dbReference type="InterPro" id="IPR050469">
    <property type="entry name" value="Diguanylate_Cyclase"/>
</dbReference>
<dbReference type="CDD" id="cd01949">
    <property type="entry name" value="GGDEF"/>
    <property type="match status" value="1"/>
</dbReference>
<feature type="transmembrane region" description="Helical" evidence="4">
    <location>
        <begin position="120"/>
        <end position="138"/>
    </location>
</feature>
<dbReference type="InterPro" id="IPR043128">
    <property type="entry name" value="Rev_trsase/Diguanyl_cyclase"/>
</dbReference>
<evidence type="ECO:0000313" key="6">
    <source>
        <dbReference type="EMBL" id="HJF28530.1"/>
    </source>
</evidence>
<gene>
    <name evidence="6" type="ORF">K8V79_09865</name>
</gene>
<dbReference type="Gene3D" id="3.30.70.270">
    <property type="match status" value="1"/>
</dbReference>
<keyword evidence="6" id="KW-0548">Nucleotidyltransferase</keyword>
<evidence type="ECO:0000313" key="7">
    <source>
        <dbReference type="Proteomes" id="UP000787156"/>
    </source>
</evidence>
<reference evidence="6" key="2">
    <citation type="submission" date="2021-09" db="EMBL/GenBank/DDBJ databases">
        <authorList>
            <person name="Gilroy R."/>
        </authorList>
    </citation>
    <scope>NUCLEOTIDE SEQUENCE</scope>
    <source>
        <strain evidence="6">CHK135-1449</strain>
    </source>
</reference>
<dbReference type="Proteomes" id="UP000787156">
    <property type="component" value="Unassembled WGS sequence"/>
</dbReference>
<comment type="catalytic activity">
    <reaction evidence="3">
        <text>2 GTP = 3',3'-c-di-GMP + 2 diphosphate</text>
        <dbReference type="Rhea" id="RHEA:24898"/>
        <dbReference type="ChEBI" id="CHEBI:33019"/>
        <dbReference type="ChEBI" id="CHEBI:37565"/>
        <dbReference type="ChEBI" id="CHEBI:58805"/>
        <dbReference type="EC" id="2.7.7.65"/>
    </reaction>
</comment>
<dbReference type="AlphaFoldDB" id="A0A9D2UTN6"/>
<dbReference type="FunFam" id="3.30.70.270:FF:000001">
    <property type="entry name" value="Diguanylate cyclase domain protein"/>
    <property type="match status" value="1"/>
</dbReference>
<reference evidence="6" key="1">
    <citation type="journal article" date="2021" name="PeerJ">
        <title>Extensive microbial diversity within the chicken gut microbiome revealed by metagenomics and culture.</title>
        <authorList>
            <person name="Gilroy R."/>
            <person name="Ravi A."/>
            <person name="Getino M."/>
            <person name="Pursley I."/>
            <person name="Horton D.L."/>
            <person name="Alikhan N.F."/>
            <person name="Baker D."/>
            <person name="Gharbi K."/>
            <person name="Hall N."/>
            <person name="Watson M."/>
            <person name="Adriaenssens E.M."/>
            <person name="Foster-Nyarko E."/>
            <person name="Jarju S."/>
            <person name="Secka A."/>
            <person name="Antonio M."/>
            <person name="Oren A."/>
            <person name="Chaudhuri R.R."/>
            <person name="La Ragione R."/>
            <person name="Hildebrand F."/>
            <person name="Pallen M.J."/>
        </authorList>
    </citation>
    <scope>NUCLEOTIDE SEQUENCE</scope>
    <source>
        <strain evidence="6">CHK135-1449</strain>
    </source>
</reference>
<evidence type="ECO:0000256" key="3">
    <source>
        <dbReference type="ARBA" id="ARBA00034247"/>
    </source>
</evidence>
<feature type="transmembrane region" description="Helical" evidence="4">
    <location>
        <begin position="83"/>
        <end position="108"/>
    </location>
</feature>
<keyword evidence="4" id="KW-0812">Transmembrane</keyword>
<dbReference type="Pfam" id="PF00990">
    <property type="entry name" value="GGDEF"/>
    <property type="match status" value="1"/>
</dbReference>
<organism evidence="6 7">
    <name type="scientific">Acinetobacter lwoffii</name>
    <dbReference type="NCBI Taxonomy" id="28090"/>
    <lineage>
        <taxon>Bacteria</taxon>
        <taxon>Pseudomonadati</taxon>
        <taxon>Pseudomonadota</taxon>
        <taxon>Gammaproteobacteria</taxon>
        <taxon>Moraxellales</taxon>
        <taxon>Moraxellaceae</taxon>
        <taxon>Acinetobacter</taxon>
    </lineage>
</organism>
<dbReference type="GO" id="GO:1902201">
    <property type="term" value="P:negative regulation of bacterial-type flagellum-dependent cell motility"/>
    <property type="evidence" value="ECO:0007669"/>
    <property type="project" value="TreeGrafter"/>
</dbReference>
<protein>
    <recommendedName>
        <fullName evidence="2">diguanylate cyclase</fullName>
        <ecNumber evidence="2">2.7.7.65</ecNumber>
    </recommendedName>
</protein>
<evidence type="ECO:0000256" key="2">
    <source>
        <dbReference type="ARBA" id="ARBA00012528"/>
    </source>
</evidence>
<feature type="domain" description="GGDEF" evidence="5">
    <location>
        <begin position="277"/>
        <end position="413"/>
    </location>
</feature>
<keyword evidence="6" id="KW-0808">Transferase</keyword>
<dbReference type="PROSITE" id="PS50887">
    <property type="entry name" value="GGDEF"/>
    <property type="match status" value="1"/>
</dbReference>
<comment type="caution">
    <text evidence="6">The sequence shown here is derived from an EMBL/GenBank/DDBJ whole genome shotgun (WGS) entry which is preliminary data.</text>
</comment>
<evidence type="ECO:0000256" key="4">
    <source>
        <dbReference type="SAM" id="Phobius"/>
    </source>
</evidence>
<feature type="transmembrane region" description="Helical" evidence="4">
    <location>
        <begin position="55"/>
        <end position="77"/>
    </location>
</feature>
<dbReference type="SUPFAM" id="SSF55073">
    <property type="entry name" value="Nucleotide cyclase"/>
    <property type="match status" value="1"/>
</dbReference>